<dbReference type="Proteomes" id="UP001304895">
    <property type="component" value="Unassembled WGS sequence"/>
</dbReference>
<evidence type="ECO:0000313" key="4">
    <source>
        <dbReference type="Proteomes" id="UP001304895"/>
    </source>
</evidence>
<name>A0AAN6UGJ2_9PEZI</name>
<feature type="coiled-coil region" evidence="1">
    <location>
        <begin position="139"/>
        <end position="180"/>
    </location>
</feature>
<protein>
    <submittedName>
        <fullName evidence="3">Uncharacterized protein</fullName>
    </submittedName>
</protein>
<comment type="caution">
    <text evidence="3">The sequence shown here is derived from an EMBL/GenBank/DDBJ whole genome shotgun (WGS) entry which is preliminary data.</text>
</comment>
<proteinExistence type="predicted"/>
<organism evidence="3 4">
    <name type="scientific">Trichocladium antarcticum</name>
    <dbReference type="NCBI Taxonomy" id="1450529"/>
    <lineage>
        <taxon>Eukaryota</taxon>
        <taxon>Fungi</taxon>
        <taxon>Dikarya</taxon>
        <taxon>Ascomycota</taxon>
        <taxon>Pezizomycotina</taxon>
        <taxon>Sordariomycetes</taxon>
        <taxon>Sordariomycetidae</taxon>
        <taxon>Sordariales</taxon>
        <taxon>Chaetomiaceae</taxon>
        <taxon>Trichocladium</taxon>
    </lineage>
</organism>
<sequence length="372" mass="41923">MDAFDTAKPDRFQQSLGSAWASFLSSQHCSREVGALRRTLDDHIHQANVSIASLQQDSSQRHDLVTAAVAESQSKIEQTATSLAEIGSLRDRISTLQREVGQDREHALRRFAELSDKLGAQQNGLEGVRSIVSQTSPDSRNVEEQYRVALEKVELLQGELKELRAEKVASERRLAALEHRIATIPQPRQELPEEAVRVLGQILSRQDGLVRLLDNQDGDVPTQSPTQHMLHASMLEPRAPTPVRTGSHRNRIEDTRPSTAAKMRTEHAPQTNAEPAMPPHGQDIRSLYLIFRDRYKASPPKSDVGFIWEFIEGIESPDMSIHVQESLVAILPDYVTRSRDTRRKKAQRRINISKGLTWRKFREALVKIPTPS</sequence>
<gene>
    <name evidence="3" type="ORF">BT67DRAFT_83422</name>
</gene>
<reference evidence="3" key="1">
    <citation type="journal article" date="2023" name="Mol. Phylogenet. Evol.">
        <title>Genome-scale phylogeny and comparative genomics of the fungal order Sordariales.</title>
        <authorList>
            <person name="Hensen N."/>
            <person name="Bonometti L."/>
            <person name="Westerberg I."/>
            <person name="Brannstrom I.O."/>
            <person name="Guillou S."/>
            <person name="Cros-Aarteil S."/>
            <person name="Calhoun S."/>
            <person name="Haridas S."/>
            <person name="Kuo A."/>
            <person name="Mondo S."/>
            <person name="Pangilinan J."/>
            <person name="Riley R."/>
            <person name="LaButti K."/>
            <person name="Andreopoulos B."/>
            <person name="Lipzen A."/>
            <person name="Chen C."/>
            <person name="Yan M."/>
            <person name="Daum C."/>
            <person name="Ng V."/>
            <person name="Clum A."/>
            <person name="Steindorff A."/>
            <person name="Ohm R.A."/>
            <person name="Martin F."/>
            <person name="Silar P."/>
            <person name="Natvig D.O."/>
            <person name="Lalanne C."/>
            <person name="Gautier V."/>
            <person name="Ament-Velasquez S.L."/>
            <person name="Kruys A."/>
            <person name="Hutchinson M.I."/>
            <person name="Powell A.J."/>
            <person name="Barry K."/>
            <person name="Miller A.N."/>
            <person name="Grigoriev I.V."/>
            <person name="Debuchy R."/>
            <person name="Gladieux P."/>
            <person name="Hiltunen Thoren M."/>
            <person name="Johannesson H."/>
        </authorList>
    </citation>
    <scope>NUCLEOTIDE SEQUENCE</scope>
    <source>
        <strain evidence="3">CBS 123565</strain>
    </source>
</reference>
<feature type="region of interest" description="Disordered" evidence="2">
    <location>
        <begin position="238"/>
        <end position="264"/>
    </location>
</feature>
<reference evidence="3" key="2">
    <citation type="submission" date="2023-05" db="EMBL/GenBank/DDBJ databases">
        <authorList>
            <consortium name="Lawrence Berkeley National Laboratory"/>
            <person name="Steindorff A."/>
            <person name="Hensen N."/>
            <person name="Bonometti L."/>
            <person name="Westerberg I."/>
            <person name="Brannstrom I.O."/>
            <person name="Guillou S."/>
            <person name="Cros-Aarteil S."/>
            <person name="Calhoun S."/>
            <person name="Haridas S."/>
            <person name="Kuo A."/>
            <person name="Mondo S."/>
            <person name="Pangilinan J."/>
            <person name="Riley R."/>
            <person name="Labutti K."/>
            <person name="Andreopoulos B."/>
            <person name="Lipzen A."/>
            <person name="Chen C."/>
            <person name="Yanf M."/>
            <person name="Daum C."/>
            <person name="Ng V."/>
            <person name="Clum A."/>
            <person name="Ohm R."/>
            <person name="Martin F."/>
            <person name="Silar P."/>
            <person name="Natvig D."/>
            <person name="Lalanne C."/>
            <person name="Gautier V."/>
            <person name="Ament-Velasquez S.L."/>
            <person name="Kruys A."/>
            <person name="Hutchinson M.I."/>
            <person name="Powell A.J."/>
            <person name="Barry K."/>
            <person name="Miller A.N."/>
            <person name="Grigoriev I.V."/>
            <person name="Debuchy R."/>
            <person name="Gladieux P."/>
            <person name="Thoren M.H."/>
            <person name="Johannesson H."/>
        </authorList>
    </citation>
    <scope>NUCLEOTIDE SEQUENCE</scope>
    <source>
        <strain evidence="3">CBS 123565</strain>
    </source>
</reference>
<dbReference type="EMBL" id="MU853417">
    <property type="protein sequence ID" value="KAK4132633.1"/>
    <property type="molecule type" value="Genomic_DNA"/>
</dbReference>
<keyword evidence="1" id="KW-0175">Coiled coil</keyword>
<evidence type="ECO:0000313" key="3">
    <source>
        <dbReference type="EMBL" id="KAK4132633.1"/>
    </source>
</evidence>
<accession>A0AAN6UGJ2</accession>
<evidence type="ECO:0000256" key="2">
    <source>
        <dbReference type="SAM" id="MobiDB-lite"/>
    </source>
</evidence>
<evidence type="ECO:0000256" key="1">
    <source>
        <dbReference type="SAM" id="Coils"/>
    </source>
</evidence>
<dbReference type="AlphaFoldDB" id="A0AAN6UGJ2"/>
<keyword evidence="4" id="KW-1185">Reference proteome</keyword>